<reference evidence="7 8" key="2">
    <citation type="submission" date="2018-10" db="EMBL/GenBank/DDBJ databases">
        <authorList>
            <consortium name="Pathogen Informatics"/>
        </authorList>
    </citation>
    <scope>NUCLEOTIDE SEQUENCE [LARGE SCALE GENOMIC DNA]</scope>
</reference>
<dbReference type="PROSITE" id="PS00440">
    <property type="entry name" value="ACYLTRANSF_C_2"/>
    <property type="match status" value="1"/>
</dbReference>
<dbReference type="PANTHER" id="PTHR22589:SF103">
    <property type="entry name" value="CARNITINE O-ACETYL-TRANSFERASE, ISOFORM A-RELATED"/>
    <property type="match status" value="1"/>
</dbReference>
<reference evidence="9" key="1">
    <citation type="submission" date="2017-02" db="UniProtKB">
        <authorList>
            <consortium name="WormBaseParasite"/>
        </authorList>
    </citation>
    <scope>IDENTIFICATION</scope>
</reference>
<evidence type="ECO:0000256" key="1">
    <source>
        <dbReference type="ARBA" id="ARBA00005232"/>
    </source>
</evidence>
<dbReference type="AlphaFoldDB" id="A0A0N4VB37"/>
<dbReference type="Pfam" id="PF00755">
    <property type="entry name" value="Carn_acyltransf"/>
    <property type="match status" value="1"/>
</dbReference>
<dbReference type="PANTHER" id="PTHR22589">
    <property type="entry name" value="CARNITINE O-ACYLTRANSFERASE"/>
    <property type="match status" value="1"/>
</dbReference>
<dbReference type="GO" id="GO:0019254">
    <property type="term" value="P:carnitine metabolic process, CoA-linked"/>
    <property type="evidence" value="ECO:0007669"/>
    <property type="project" value="TreeGrafter"/>
</dbReference>
<dbReference type="InterPro" id="IPR000542">
    <property type="entry name" value="Carn_acyl_trans"/>
</dbReference>
<dbReference type="GO" id="GO:0005777">
    <property type="term" value="C:peroxisome"/>
    <property type="evidence" value="ECO:0007669"/>
    <property type="project" value="TreeGrafter"/>
</dbReference>
<feature type="domain" description="Choline/carnitine acyltransferase" evidence="6">
    <location>
        <begin position="18"/>
        <end position="558"/>
    </location>
</feature>
<dbReference type="STRING" id="51028.A0A0N4VB37"/>
<dbReference type="Gene3D" id="3.30.559.70">
    <property type="entry name" value="Choline/Carnitine o-acyltransferase, domain 2"/>
    <property type="match status" value="1"/>
</dbReference>
<dbReference type="OrthoDB" id="240216at2759"/>
<gene>
    <name evidence="7" type="ORF">EVEC_LOCUS7219</name>
</gene>
<dbReference type="SUPFAM" id="SSF52777">
    <property type="entry name" value="CoA-dependent acyltransferases"/>
    <property type="match status" value="2"/>
</dbReference>
<evidence type="ECO:0000259" key="6">
    <source>
        <dbReference type="Pfam" id="PF00755"/>
    </source>
</evidence>
<evidence type="ECO:0000313" key="7">
    <source>
        <dbReference type="EMBL" id="VDD92468.1"/>
    </source>
</evidence>
<feature type="active site" description="Proton acceptor" evidence="4">
    <location>
        <position position="289"/>
    </location>
</feature>
<accession>A0A0N4VB37</accession>
<organism evidence="9">
    <name type="scientific">Enterobius vermicularis</name>
    <name type="common">Human pinworm</name>
    <dbReference type="NCBI Taxonomy" id="51028"/>
    <lineage>
        <taxon>Eukaryota</taxon>
        <taxon>Metazoa</taxon>
        <taxon>Ecdysozoa</taxon>
        <taxon>Nematoda</taxon>
        <taxon>Chromadorea</taxon>
        <taxon>Rhabditida</taxon>
        <taxon>Spirurina</taxon>
        <taxon>Oxyuridomorpha</taxon>
        <taxon>Oxyuroidea</taxon>
        <taxon>Oxyuridae</taxon>
        <taxon>Enterobius</taxon>
    </lineage>
</organism>
<sequence length="578" mass="64862">MPFCQEDCKCSFIGFLVVANSFLDGGEGEKLQHLLESRASRMSNWLTPWWVDEAYLKSRSRLPTGTNTALMFPRWNYSGMEGQVDAAAKLIHSAAKFYLKIIHQELPRDKLGKIPLDMEQYKCLFGTCRIPNVGKDELKFTGDERRPGHILIIRNGHIIEMSIFDSDGCLRSFGQIKNELAGNVIPQTEGVSECPVGSLTSWGRDSWAEAYAALLGSNSKQLRSIEDSLFVVCLDSEPKPLEGKSELDIQAMQCLHGGGSKSNSINRWFDKSVQFIVGSNGLCGVNFEHAPIDAGPVATLMDYISDCFDRDNFEGEDAKGATQPTSAIQFTVSDNLRNKVLKASDEFDRVACNTEVKMFTFDHFGKDFARRHNISTDSLMQIGIQLAYYRIYHEHPPTYQSTTLRQFEGGRTGMVRLPNFQMSMFTYEMTDADEKPSDNELIHMLQVAAQQHKSHTLQTMNGLSMDRHLLGLRLLAEEAGGSIPKIFKSDGFKKMQRYGLLTSPLPTRHFLPMCYGPSNPDCYTVCYNSQENGIHFTVTKFEGGGRPYSSERFSEEITSALMDLYSLLLKADVTDGKN</sequence>
<dbReference type="WBParaSite" id="EVEC_0000773501-mRNA-1">
    <property type="protein sequence ID" value="EVEC_0000773501-mRNA-1"/>
    <property type="gene ID" value="EVEC_0000773501"/>
</dbReference>
<name>A0A0N4VB37_ENTVE</name>
<evidence type="ECO:0000313" key="9">
    <source>
        <dbReference type="WBParaSite" id="EVEC_0000773501-mRNA-1"/>
    </source>
</evidence>
<dbReference type="InterPro" id="IPR023213">
    <property type="entry name" value="CAT-like_dom_sf"/>
</dbReference>
<evidence type="ECO:0000256" key="2">
    <source>
        <dbReference type="ARBA" id="ARBA00022679"/>
    </source>
</evidence>
<dbReference type="Gene3D" id="3.30.559.10">
    <property type="entry name" value="Chloramphenicol acetyltransferase-like domain"/>
    <property type="match status" value="1"/>
</dbReference>
<comment type="similarity">
    <text evidence="1 5">Belongs to the carnitine/choline acetyltransferase family.</text>
</comment>
<dbReference type="GO" id="GO:0004092">
    <property type="term" value="F:carnitine O-acetyltransferase activity"/>
    <property type="evidence" value="ECO:0007669"/>
    <property type="project" value="TreeGrafter"/>
</dbReference>
<evidence type="ECO:0000313" key="8">
    <source>
        <dbReference type="Proteomes" id="UP000274131"/>
    </source>
</evidence>
<keyword evidence="3 5" id="KW-0012">Acyltransferase</keyword>
<evidence type="ECO:0000256" key="4">
    <source>
        <dbReference type="PIRSR" id="PIRSR600542-1"/>
    </source>
</evidence>
<evidence type="ECO:0000256" key="5">
    <source>
        <dbReference type="RuleBase" id="RU003801"/>
    </source>
</evidence>
<dbReference type="Proteomes" id="UP000274131">
    <property type="component" value="Unassembled WGS sequence"/>
</dbReference>
<protein>
    <submittedName>
        <fullName evidence="9">Carn_acyltransf domain-containing protein</fullName>
    </submittedName>
</protein>
<keyword evidence="2 5" id="KW-0808">Transferase</keyword>
<dbReference type="EMBL" id="UXUI01008826">
    <property type="protein sequence ID" value="VDD92468.1"/>
    <property type="molecule type" value="Genomic_DNA"/>
</dbReference>
<dbReference type="InterPro" id="IPR039551">
    <property type="entry name" value="Cho/carn_acyl_trans"/>
</dbReference>
<keyword evidence="8" id="KW-1185">Reference proteome</keyword>
<proteinExistence type="inferred from homology"/>
<evidence type="ECO:0000256" key="3">
    <source>
        <dbReference type="ARBA" id="ARBA00023315"/>
    </source>
</evidence>
<dbReference type="InterPro" id="IPR042231">
    <property type="entry name" value="Cho/carn_acyl_trans_2"/>
</dbReference>